<protein>
    <submittedName>
        <fullName evidence="1">Uncharacterized protein</fullName>
    </submittedName>
</protein>
<comment type="caution">
    <text evidence="1">The sequence shown here is derived from an EMBL/GenBank/DDBJ whole genome shotgun (WGS) entry which is preliminary data.</text>
</comment>
<evidence type="ECO:0000313" key="2">
    <source>
        <dbReference type="Proteomes" id="UP001057452"/>
    </source>
</evidence>
<name>A0ACB9X7Q9_CHAAC</name>
<accession>A0ACB9X7Q9</accession>
<evidence type="ECO:0000313" key="1">
    <source>
        <dbReference type="EMBL" id="KAI4822669.1"/>
    </source>
</evidence>
<reference evidence="1" key="1">
    <citation type="submission" date="2022-05" db="EMBL/GenBank/DDBJ databases">
        <title>Chromosome-level genome of Chaenocephalus aceratus.</title>
        <authorList>
            <person name="Park H."/>
        </authorList>
    </citation>
    <scope>NUCLEOTIDE SEQUENCE</scope>
    <source>
        <strain evidence="1">KU_202001</strain>
    </source>
</reference>
<sequence>MRSIKAEAVRRKEKPPSDKLVTPPFVLLGRLGDKAKSGKGGGRTWRAEREGEAGKGVTKAALLASDTERPFTPHVTKDQTPPFMCSSNFSQQREEIEKQQAKERYMKMHLAGKTDQAKADLARLAIIKKQREDAAKKKEAEKKGEQNFECGNCFVVP</sequence>
<organism evidence="1 2">
    <name type="scientific">Chaenocephalus aceratus</name>
    <name type="common">Blackfin icefish</name>
    <name type="synonym">Chaenichthys aceratus</name>
    <dbReference type="NCBI Taxonomy" id="36190"/>
    <lineage>
        <taxon>Eukaryota</taxon>
        <taxon>Metazoa</taxon>
        <taxon>Chordata</taxon>
        <taxon>Craniata</taxon>
        <taxon>Vertebrata</taxon>
        <taxon>Euteleostomi</taxon>
        <taxon>Actinopterygii</taxon>
        <taxon>Neopterygii</taxon>
        <taxon>Teleostei</taxon>
        <taxon>Neoteleostei</taxon>
        <taxon>Acanthomorphata</taxon>
        <taxon>Eupercaria</taxon>
        <taxon>Perciformes</taxon>
        <taxon>Notothenioidei</taxon>
        <taxon>Channichthyidae</taxon>
        <taxon>Chaenocephalus</taxon>
    </lineage>
</organism>
<keyword evidence="2" id="KW-1185">Reference proteome</keyword>
<dbReference type="EMBL" id="CM043792">
    <property type="protein sequence ID" value="KAI4822669.1"/>
    <property type="molecule type" value="Genomic_DNA"/>
</dbReference>
<proteinExistence type="predicted"/>
<gene>
    <name evidence="1" type="ORF">KUCAC02_008201</name>
</gene>
<dbReference type="Proteomes" id="UP001057452">
    <property type="component" value="Chromosome 8"/>
</dbReference>